<dbReference type="InterPro" id="IPR010131">
    <property type="entry name" value="MdtP/NodT-like"/>
</dbReference>
<comment type="subcellular location">
    <subcellularLocation>
        <location evidence="2">Cell outer membrane</location>
        <topology evidence="2">Lipid-anchor</topology>
    </subcellularLocation>
</comment>
<protein>
    <submittedName>
        <fullName evidence="3">Efflux transporter outer membrane subunit</fullName>
    </submittedName>
</protein>
<keyword evidence="2" id="KW-0449">Lipoprotein</keyword>
<keyword evidence="4" id="KW-1185">Reference proteome</keyword>
<keyword evidence="2" id="KW-1134">Transmembrane beta strand</keyword>
<evidence type="ECO:0000313" key="3">
    <source>
        <dbReference type="EMBL" id="WAR43170.1"/>
    </source>
</evidence>
<evidence type="ECO:0000256" key="2">
    <source>
        <dbReference type="RuleBase" id="RU362097"/>
    </source>
</evidence>
<gene>
    <name evidence="3" type="ORF">NM686_012275</name>
</gene>
<dbReference type="PROSITE" id="PS51257">
    <property type="entry name" value="PROKAR_LIPOPROTEIN"/>
    <property type="match status" value="1"/>
</dbReference>
<evidence type="ECO:0000256" key="1">
    <source>
        <dbReference type="ARBA" id="ARBA00007613"/>
    </source>
</evidence>
<keyword evidence="2" id="KW-0812">Transmembrane</keyword>
<accession>A0ABY7GCZ4</accession>
<dbReference type="EMBL" id="CP113517">
    <property type="protein sequence ID" value="WAR43170.1"/>
    <property type="molecule type" value="Genomic_DNA"/>
</dbReference>
<dbReference type="Proteomes" id="UP001162780">
    <property type="component" value="Chromosome"/>
</dbReference>
<name>A0ABY7GCZ4_9GAMM</name>
<reference evidence="3" key="1">
    <citation type="submission" date="2022-11" db="EMBL/GenBank/DDBJ databases">
        <title>Methylomonas rapida sp. nov., Carotenoid-Producing Obligate Methanotrophs with High Growth Characteristics and Biotechnological Potential.</title>
        <authorList>
            <person name="Tikhonova E.N."/>
            <person name="Suleimanov R.Z."/>
            <person name="Miroshnikov K."/>
            <person name="Oshkin I.Y."/>
            <person name="Belova S.E."/>
            <person name="Danilova O.V."/>
            <person name="Ashikhmin A."/>
            <person name="Konopkin A."/>
            <person name="But S.Y."/>
            <person name="Khmelenina V.N."/>
            <person name="Kuznetsov N."/>
            <person name="Pimenov N.V."/>
            <person name="Dedysh S.N."/>
        </authorList>
    </citation>
    <scope>NUCLEOTIDE SEQUENCE</scope>
    <source>
        <strain evidence="3">MP1</strain>
    </source>
</reference>
<keyword evidence="2" id="KW-0472">Membrane</keyword>
<dbReference type="Gene3D" id="1.20.1600.10">
    <property type="entry name" value="Outer membrane efflux proteins (OEP)"/>
    <property type="match status" value="1"/>
</dbReference>
<dbReference type="Pfam" id="PF02321">
    <property type="entry name" value="OEP"/>
    <property type="match status" value="2"/>
</dbReference>
<dbReference type="Gene3D" id="2.20.200.10">
    <property type="entry name" value="Outer membrane efflux proteins (OEP)"/>
    <property type="match status" value="1"/>
</dbReference>
<dbReference type="SUPFAM" id="SSF56954">
    <property type="entry name" value="Outer membrane efflux proteins (OEP)"/>
    <property type="match status" value="1"/>
</dbReference>
<dbReference type="RefSeq" id="WP_255188151.1">
    <property type="nucleotide sequence ID" value="NZ_CP113517.1"/>
</dbReference>
<sequence>MNKLTILSLAITMTGCFVVGPDYEKPQIEAPRQWRFAAEDARDTANLPWWQQLQDPVLNTLVEQALQNNLDLKIAIANVEQFMGVYGATRANLFPQIFGQGGYQRQQTSGEANPFFGGKAPDTDFAQLGATMFWELDVWGQLRRAKEAAAADVLAQESARDAVVLTLVSAVAQTYIELRALDRSLEITRQTVDSLVEENRIAKARFDAGYASEIEVSQSDSELERRRALIPFYEQQIAQAEHALSLLLGKPPGAIARGMTLDELAPPAVPAGLPSEQLQRRPDVQQAEQNLIAATARIGVARGEYFPKVTLTGDLGQASVELAALFTPGANFWTIGGRLLGPILTAGRVAGQVQAAEGAQQAALAYYEKTILTAFREFEDGLIASSKSNERQTSQANRVEALKNYLRLSRTRYDEGYTSYLEVLDALRQYYEGQIELVQARSDTFTSLIQVYRAMGGGWIVAAEQGVQMPKPKEASFFP</sequence>
<dbReference type="NCBIfam" id="TIGR01845">
    <property type="entry name" value="outer_NodT"/>
    <property type="match status" value="1"/>
</dbReference>
<proteinExistence type="inferred from homology"/>
<keyword evidence="2" id="KW-0564">Palmitate</keyword>
<organism evidence="3 4">
    <name type="scientific">Methylomonas rapida</name>
    <dbReference type="NCBI Taxonomy" id="2963939"/>
    <lineage>
        <taxon>Bacteria</taxon>
        <taxon>Pseudomonadati</taxon>
        <taxon>Pseudomonadota</taxon>
        <taxon>Gammaproteobacteria</taxon>
        <taxon>Methylococcales</taxon>
        <taxon>Methylococcaceae</taxon>
        <taxon>Methylomonas</taxon>
    </lineage>
</organism>
<evidence type="ECO:0000313" key="4">
    <source>
        <dbReference type="Proteomes" id="UP001162780"/>
    </source>
</evidence>
<comment type="similarity">
    <text evidence="1 2">Belongs to the outer membrane factor (OMF) (TC 1.B.17) family.</text>
</comment>
<dbReference type="PANTHER" id="PTHR30203">
    <property type="entry name" value="OUTER MEMBRANE CATION EFFLUX PROTEIN"/>
    <property type="match status" value="1"/>
</dbReference>
<dbReference type="InterPro" id="IPR003423">
    <property type="entry name" value="OMP_efflux"/>
</dbReference>